<dbReference type="CDD" id="cd06558">
    <property type="entry name" value="crotonase-like"/>
    <property type="match status" value="1"/>
</dbReference>
<accession>A0A6J6FRC0</accession>
<sequence>MSYEGIPGLFVEVDGGVATVTIDSPPINLFTIELFLRTADLAERLAVDPEVRVVVLRSADPDFFVAHFDVAAILTFPTDSPPPVELNGYHRMCEAFRTMPKATIAVIEGRVGGGGSELALSCDMRFAALPHGDHPGAVFNQPEVALGILPGGSGTVRLPRLIGRSRALEVILGCDDVDARTAEAWGWVNRALPADELWPFVHRLSRRIAGFPPHAVAAAKACVVRAEKEVEADLLAEGGAFNATLGGPGTRRAMERFLELGGQTRDGELRLGELAGDL</sequence>
<organism evidence="2">
    <name type="scientific">freshwater metagenome</name>
    <dbReference type="NCBI Taxonomy" id="449393"/>
    <lineage>
        <taxon>unclassified sequences</taxon>
        <taxon>metagenomes</taxon>
        <taxon>ecological metagenomes</taxon>
    </lineage>
</organism>
<comment type="similarity">
    <text evidence="1">Belongs to the enoyl-CoA hydratase/isomerase family.</text>
</comment>
<dbReference type="Gene3D" id="3.90.226.10">
    <property type="entry name" value="2-enoyl-CoA Hydratase, Chain A, domain 1"/>
    <property type="match status" value="1"/>
</dbReference>
<dbReference type="Pfam" id="PF00378">
    <property type="entry name" value="ECH_1"/>
    <property type="match status" value="1"/>
</dbReference>
<protein>
    <submittedName>
        <fullName evidence="2">Unannotated protein</fullName>
    </submittedName>
</protein>
<reference evidence="2" key="1">
    <citation type="submission" date="2020-05" db="EMBL/GenBank/DDBJ databases">
        <authorList>
            <person name="Chiriac C."/>
            <person name="Salcher M."/>
            <person name="Ghai R."/>
            <person name="Kavagutti S V."/>
        </authorList>
    </citation>
    <scope>NUCLEOTIDE SEQUENCE</scope>
</reference>
<gene>
    <name evidence="2" type="ORF">UFOPK1493_03776</name>
</gene>
<evidence type="ECO:0000313" key="2">
    <source>
        <dbReference type="EMBL" id="CAB4591632.1"/>
    </source>
</evidence>
<dbReference type="GO" id="GO:0006635">
    <property type="term" value="P:fatty acid beta-oxidation"/>
    <property type="evidence" value="ECO:0007669"/>
    <property type="project" value="TreeGrafter"/>
</dbReference>
<dbReference type="PANTHER" id="PTHR11941">
    <property type="entry name" value="ENOYL-COA HYDRATASE-RELATED"/>
    <property type="match status" value="1"/>
</dbReference>
<proteinExistence type="inferred from homology"/>
<dbReference type="PANTHER" id="PTHR11941:SF54">
    <property type="entry name" value="ENOYL-COA HYDRATASE, MITOCHONDRIAL"/>
    <property type="match status" value="1"/>
</dbReference>
<dbReference type="InterPro" id="IPR001753">
    <property type="entry name" value="Enoyl-CoA_hydra/iso"/>
</dbReference>
<dbReference type="SUPFAM" id="SSF52096">
    <property type="entry name" value="ClpP/crotonase"/>
    <property type="match status" value="1"/>
</dbReference>
<evidence type="ECO:0000256" key="1">
    <source>
        <dbReference type="ARBA" id="ARBA00005254"/>
    </source>
</evidence>
<dbReference type="EMBL" id="CAEZSR010000236">
    <property type="protein sequence ID" value="CAB4591632.1"/>
    <property type="molecule type" value="Genomic_DNA"/>
</dbReference>
<name>A0A6J6FRC0_9ZZZZ</name>
<dbReference type="PROSITE" id="PS00166">
    <property type="entry name" value="ENOYL_COA_HYDRATASE"/>
    <property type="match status" value="1"/>
</dbReference>
<dbReference type="InterPro" id="IPR029045">
    <property type="entry name" value="ClpP/crotonase-like_dom_sf"/>
</dbReference>
<dbReference type="GO" id="GO:0003824">
    <property type="term" value="F:catalytic activity"/>
    <property type="evidence" value="ECO:0007669"/>
    <property type="project" value="InterPro"/>
</dbReference>
<dbReference type="AlphaFoldDB" id="A0A6J6FRC0"/>
<dbReference type="InterPro" id="IPR018376">
    <property type="entry name" value="Enoyl-CoA_hyd/isom_CS"/>
</dbReference>